<comment type="caution">
    <text evidence="2">The sequence shown here is derived from an EMBL/GenBank/DDBJ whole genome shotgun (WGS) entry which is preliminary data.</text>
</comment>
<feature type="transmembrane region" description="Helical" evidence="1">
    <location>
        <begin position="77"/>
        <end position="99"/>
    </location>
</feature>
<keyword evidence="1" id="KW-0812">Transmembrane</keyword>
<name>A0A7V2F6S8_RHOMR</name>
<feature type="transmembrane region" description="Helical" evidence="1">
    <location>
        <begin position="47"/>
        <end position="65"/>
    </location>
</feature>
<keyword evidence="1" id="KW-1133">Transmembrane helix</keyword>
<sequence length="145" mass="16084">MPRVSYWMVRLALVHLFLGFTVGAWLLLYKAQWLAGIPGLRALHVELVLLGFMVQLAVSVAWWILPRVRGERPADQGAWIAGVLFTLGVWFVGLGAVGSIPKLQWAGRILELMGLMGWARLLWPRILAANRHHAAQPEGTSSEAP</sequence>
<reference evidence="2" key="1">
    <citation type="journal article" date="2020" name="mSystems">
        <title>Genome- and Community-Level Interaction Insights into Carbon Utilization and Element Cycling Functions of Hydrothermarchaeota in Hydrothermal Sediment.</title>
        <authorList>
            <person name="Zhou Z."/>
            <person name="Liu Y."/>
            <person name="Xu W."/>
            <person name="Pan J."/>
            <person name="Luo Z.H."/>
            <person name="Li M."/>
        </authorList>
    </citation>
    <scope>NUCLEOTIDE SEQUENCE [LARGE SCALE GENOMIC DNA]</scope>
    <source>
        <strain evidence="2">SpSt-143</strain>
    </source>
</reference>
<keyword evidence="1" id="KW-0472">Membrane</keyword>
<proteinExistence type="predicted"/>
<dbReference type="EMBL" id="DSGB01000004">
    <property type="protein sequence ID" value="HER95615.1"/>
    <property type="molecule type" value="Genomic_DNA"/>
</dbReference>
<feature type="transmembrane region" description="Helical" evidence="1">
    <location>
        <begin position="7"/>
        <end position="27"/>
    </location>
</feature>
<evidence type="ECO:0000256" key="1">
    <source>
        <dbReference type="SAM" id="Phobius"/>
    </source>
</evidence>
<accession>A0A7V2F6S8</accession>
<protein>
    <submittedName>
        <fullName evidence="2">Uncharacterized protein</fullName>
    </submittedName>
</protein>
<dbReference type="AlphaFoldDB" id="A0A7V2F6S8"/>
<evidence type="ECO:0000313" key="2">
    <source>
        <dbReference type="EMBL" id="HER95615.1"/>
    </source>
</evidence>
<gene>
    <name evidence="2" type="ORF">ENO59_03735</name>
</gene>
<organism evidence="2">
    <name type="scientific">Rhodothermus marinus</name>
    <name type="common">Rhodothermus obamensis</name>
    <dbReference type="NCBI Taxonomy" id="29549"/>
    <lineage>
        <taxon>Bacteria</taxon>
        <taxon>Pseudomonadati</taxon>
        <taxon>Rhodothermota</taxon>
        <taxon>Rhodothermia</taxon>
        <taxon>Rhodothermales</taxon>
        <taxon>Rhodothermaceae</taxon>
        <taxon>Rhodothermus</taxon>
    </lineage>
</organism>